<sequence>MEARYKAEKDQMAADSKGIWKAVEEVKQAGNLGGLDDIERRTVEGLGVRLKPHGVVEAVEIPV</sequence>
<keyword evidence="2" id="KW-1185">Reference proteome</keyword>
<proteinExistence type="predicted"/>
<evidence type="ECO:0000313" key="1">
    <source>
        <dbReference type="EMBL" id="KAJ3057505.1"/>
    </source>
</evidence>
<dbReference type="EMBL" id="JADGJD010000002">
    <property type="protein sequence ID" value="KAJ3057505.1"/>
    <property type="molecule type" value="Genomic_DNA"/>
</dbReference>
<reference evidence="1" key="1">
    <citation type="submission" date="2020-05" db="EMBL/GenBank/DDBJ databases">
        <title>Phylogenomic resolution of chytrid fungi.</title>
        <authorList>
            <person name="Stajich J.E."/>
            <person name="Amses K."/>
            <person name="Simmons R."/>
            <person name="Seto K."/>
            <person name="Myers J."/>
            <person name="Bonds A."/>
            <person name="Quandt C.A."/>
            <person name="Barry K."/>
            <person name="Liu P."/>
            <person name="Grigoriev I."/>
            <person name="Longcore J.E."/>
            <person name="James T.Y."/>
        </authorList>
    </citation>
    <scope>NUCLEOTIDE SEQUENCE</scope>
    <source>
        <strain evidence="1">JEL0318</strain>
    </source>
</reference>
<evidence type="ECO:0000313" key="2">
    <source>
        <dbReference type="Proteomes" id="UP001212841"/>
    </source>
</evidence>
<dbReference type="Proteomes" id="UP001212841">
    <property type="component" value="Unassembled WGS sequence"/>
</dbReference>
<protein>
    <submittedName>
        <fullName evidence="1">Uncharacterized protein</fullName>
    </submittedName>
</protein>
<gene>
    <name evidence="1" type="ORF">HK097_004026</name>
</gene>
<organism evidence="1 2">
    <name type="scientific">Rhizophlyctis rosea</name>
    <dbReference type="NCBI Taxonomy" id="64517"/>
    <lineage>
        <taxon>Eukaryota</taxon>
        <taxon>Fungi</taxon>
        <taxon>Fungi incertae sedis</taxon>
        <taxon>Chytridiomycota</taxon>
        <taxon>Chytridiomycota incertae sedis</taxon>
        <taxon>Chytridiomycetes</taxon>
        <taxon>Rhizophlyctidales</taxon>
        <taxon>Rhizophlyctidaceae</taxon>
        <taxon>Rhizophlyctis</taxon>
    </lineage>
</organism>
<comment type="caution">
    <text evidence="1">The sequence shown here is derived from an EMBL/GenBank/DDBJ whole genome shotgun (WGS) entry which is preliminary data.</text>
</comment>
<dbReference type="AlphaFoldDB" id="A0AAD5SLT8"/>
<accession>A0AAD5SLT8</accession>
<name>A0AAD5SLT8_9FUNG</name>